<dbReference type="Proteomes" id="UP000006296">
    <property type="component" value="Chromosome"/>
</dbReference>
<organism evidence="1 2">
    <name type="scientific">Alteromonas macleodii (strain English Channel 673)</name>
    <dbReference type="NCBI Taxonomy" id="1004788"/>
    <lineage>
        <taxon>Bacteria</taxon>
        <taxon>Pseudomonadati</taxon>
        <taxon>Pseudomonadota</taxon>
        <taxon>Gammaproteobacteria</taxon>
        <taxon>Alteromonadales</taxon>
        <taxon>Alteromonadaceae</taxon>
        <taxon>Alteromonas/Salinimonas group</taxon>
        <taxon>Alteromonas</taxon>
    </lineage>
</organism>
<dbReference type="RefSeq" id="WP_014975557.1">
    <property type="nucleotide sequence ID" value="NC_018678.1"/>
</dbReference>
<evidence type="ECO:0000313" key="1">
    <source>
        <dbReference type="EMBL" id="AFT73176.1"/>
    </source>
</evidence>
<dbReference type="EMBL" id="CP003844">
    <property type="protein sequence ID" value="AFT73176.1"/>
    <property type="molecule type" value="Genomic_DNA"/>
</dbReference>
<accession>A0AB32ZV07</accession>
<proteinExistence type="predicted"/>
<gene>
    <name evidence="1" type="ordered locus">AMEC673_02365</name>
</gene>
<name>A0AB32ZV07_ALTME</name>
<dbReference type="AlphaFoldDB" id="A0AB32ZV07"/>
<evidence type="ECO:0000313" key="2">
    <source>
        <dbReference type="Proteomes" id="UP000006296"/>
    </source>
</evidence>
<sequence length="140" mass="16090">MKIYPEVLDPEQVGSYPAVAKSGGGYVWDEVLEYRVWCHPHDGAPDLEEGSDYYYAFDTFEEALECSNDIPGAERPLALVLQREYISEPITGQYEHIKEERITEWPVQFLERPKRNDLTIPNFMSPNAPENKLDIIRGLA</sequence>
<reference evidence="2" key="1">
    <citation type="journal article" date="2012" name="Sci. Rep.">
        <title>Genomes of surface isolates of Alteromonas macleodii: the life of a widespread marine opportunistic copiotroph.</title>
        <authorList>
            <person name="Lopez-Perez M."/>
            <person name="Gonzaga A."/>
            <person name="Martin-Cuadrado A.B."/>
            <person name="Onyshchenko O."/>
            <person name="Ghavidel A."/>
            <person name="Ghai R."/>
            <person name="Rodriguez-Valera F."/>
        </authorList>
    </citation>
    <scope>NUCLEOTIDE SEQUENCE [LARGE SCALE GENOMIC DNA]</scope>
    <source>
        <strain evidence="2">English Channel 673</strain>
    </source>
</reference>
<protein>
    <submittedName>
        <fullName evidence="1">N-acetyltransferase GCN5</fullName>
    </submittedName>
</protein>
<dbReference type="KEGG" id="amg:AMEC673_02365"/>